<dbReference type="PANTHER" id="PTHR43586">
    <property type="entry name" value="CYSTEINE DESULFURASE"/>
    <property type="match status" value="1"/>
</dbReference>
<dbReference type="Pfam" id="PF00266">
    <property type="entry name" value="Aminotran_5"/>
    <property type="match status" value="1"/>
</dbReference>
<proteinExistence type="predicted"/>
<protein>
    <recommendedName>
        <fullName evidence="1">Aminotransferase class V domain-containing protein</fullName>
    </recommendedName>
</protein>
<accession>A0A381NTP4</accession>
<dbReference type="InterPro" id="IPR000192">
    <property type="entry name" value="Aminotrans_V_dom"/>
</dbReference>
<gene>
    <name evidence="2" type="ORF">METZ01_LOCUS10513</name>
</gene>
<dbReference type="PANTHER" id="PTHR43586:SF15">
    <property type="entry name" value="BLR3095 PROTEIN"/>
    <property type="match status" value="1"/>
</dbReference>
<dbReference type="Gene3D" id="3.90.1150.10">
    <property type="entry name" value="Aspartate Aminotransferase, domain 1"/>
    <property type="match status" value="1"/>
</dbReference>
<dbReference type="InterPro" id="IPR015421">
    <property type="entry name" value="PyrdxlP-dep_Trfase_major"/>
</dbReference>
<evidence type="ECO:0000313" key="2">
    <source>
        <dbReference type="EMBL" id="SUZ57659.1"/>
    </source>
</evidence>
<feature type="domain" description="Aminotransferase class V" evidence="1">
    <location>
        <begin position="69"/>
        <end position="416"/>
    </location>
</feature>
<dbReference type="EMBL" id="UINC01000571">
    <property type="protein sequence ID" value="SUZ57659.1"/>
    <property type="molecule type" value="Genomic_DNA"/>
</dbReference>
<reference evidence="2" key="1">
    <citation type="submission" date="2018-05" db="EMBL/GenBank/DDBJ databases">
        <authorList>
            <person name="Lanie J.A."/>
            <person name="Ng W.-L."/>
            <person name="Kazmierczak K.M."/>
            <person name="Andrzejewski T.M."/>
            <person name="Davidsen T.M."/>
            <person name="Wayne K.J."/>
            <person name="Tettelin H."/>
            <person name="Glass J.I."/>
            <person name="Rusch D."/>
            <person name="Podicherti R."/>
            <person name="Tsui H.-C.T."/>
            <person name="Winkler M.E."/>
        </authorList>
    </citation>
    <scope>NUCLEOTIDE SEQUENCE</scope>
</reference>
<dbReference type="AlphaFoldDB" id="A0A381NTP4"/>
<dbReference type="InterPro" id="IPR015422">
    <property type="entry name" value="PyrdxlP-dep_Trfase_small"/>
</dbReference>
<dbReference type="InterPro" id="IPR006311">
    <property type="entry name" value="TAT_signal"/>
</dbReference>
<dbReference type="SUPFAM" id="SSF53383">
    <property type="entry name" value="PLP-dependent transferases"/>
    <property type="match status" value="1"/>
</dbReference>
<sequence>MNFSRRELMKTVGAGALTFGAGQNATAVASSRVLEGSPDFSVVRSEFPRAAKNLWLAAAETHPFSVHTLRALEEYSQYRAMGGLGRNSFTAAKQAETKQLFGTLINASAEEIAFVMSTTDGENLVVSGLGLAELGGNVVIDDLHFAASRYLYTALAEAGQIELRVVRHRDWRIDVGDMEQAIDANTRLVSLALVSNINGYMHNVRAISDIAHAHGAYVYADIIQAAGNTAVDVQAMGIDCCACSTYKWLMGDFGLGFLYVKRALQGDVIKQTRYGLRQVTQQDGQFVRRPGAAIYEGTTTMPYLPAVCAYEGLKYLARLEVQNIRAHTKRLVDRLQGAMPGLGYPSITPLDTPTPIVSFLTAEPDVTQAKLNRAFGQRVVSQGTWQMTGADGATQSVRGIRIGVSVYNNDADIDAFLNALD</sequence>
<dbReference type="PROSITE" id="PS51318">
    <property type="entry name" value="TAT"/>
    <property type="match status" value="1"/>
</dbReference>
<dbReference type="InterPro" id="IPR015424">
    <property type="entry name" value="PyrdxlP-dep_Trfase"/>
</dbReference>
<name>A0A381NTP4_9ZZZZ</name>
<dbReference type="Gene3D" id="3.40.640.10">
    <property type="entry name" value="Type I PLP-dependent aspartate aminotransferase-like (Major domain)"/>
    <property type="match status" value="1"/>
</dbReference>
<evidence type="ECO:0000259" key="1">
    <source>
        <dbReference type="Pfam" id="PF00266"/>
    </source>
</evidence>
<organism evidence="2">
    <name type="scientific">marine metagenome</name>
    <dbReference type="NCBI Taxonomy" id="408172"/>
    <lineage>
        <taxon>unclassified sequences</taxon>
        <taxon>metagenomes</taxon>
        <taxon>ecological metagenomes</taxon>
    </lineage>
</organism>